<comment type="caution">
    <text evidence="2">The sequence shown here is derived from an EMBL/GenBank/DDBJ whole genome shotgun (WGS) entry which is preliminary data.</text>
</comment>
<keyword evidence="1" id="KW-0732">Signal</keyword>
<evidence type="ECO:0000313" key="3">
    <source>
        <dbReference type="Proteomes" id="UP000075635"/>
    </source>
</evidence>
<gene>
    <name evidence="2" type="ORF">BE17_34600</name>
</gene>
<organism evidence="2 3">
    <name type="scientific">Sorangium cellulosum</name>
    <name type="common">Polyangium cellulosum</name>
    <dbReference type="NCBI Taxonomy" id="56"/>
    <lineage>
        <taxon>Bacteria</taxon>
        <taxon>Pseudomonadati</taxon>
        <taxon>Myxococcota</taxon>
        <taxon>Polyangia</taxon>
        <taxon>Polyangiales</taxon>
        <taxon>Polyangiaceae</taxon>
        <taxon>Sorangium</taxon>
    </lineage>
</organism>
<reference evidence="2 3" key="1">
    <citation type="submission" date="2014-02" db="EMBL/GenBank/DDBJ databases">
        <title>The small core and large imbalanced accessory genome model reveals a collaborative survival strategy of Sorangium cellulosum strains in nature.</title>
        <authorList>
            <person name="Han K."/>
            <person name="Peng R."/>
            <person name="Blom J."/>
            <person name="Li Y.-Z."/>
        </authorList>
    </citation>
    <scope>NUCLEOTIDE SEQUENCE [LARGE SCALE GENOMIC DNA]</scope>
    <source>
        <strain evidence="2 3">So0011-07</strain>
    </source>
</reference>
<dbReference type="Proteomes" id="UP000075635">
    <property type="component" value="Unassembled WGS sequence"/>
</dbReference>
<evidence type="ECO:0000256" key="1">
    <source>
        <dbReference type="SAM" id="SignalP"/>
    </source>
</evidence>
<feature type="chain" id="PRO_5007568696" description="Secreted protein" evidence="1">
    <location>
        <begin position="24"/>
        <end position="129"/>
    </location>
</feature>
<proteinExistence type="predicted"/>
<accession>A0A150S6E0</accession>
<dbReference type="AlphaFoldDB" id="A0A150S6E0"/>
<name>A0A150S6E0_SORCE</name>
<evidence type="ECO:0008006" key="4">
    <source>
        <dbReference type="Google" id="ProtNLM"/>
    </source>
</evidence>
<evidence type="ECO:0000313" key="2">
    <source>
        <dbReference type="EMBL" id="KYF88025.1"/>
    </source>
</evidence>
<sequence length="129" mass="12489">MARKIITAITGMSLFVGAGMAHASAPAASSLKALSGLHAEASSATPGRLAFYGMPGANVATTTNVGISGVALGTSGAVANAGVANAGGFGNLGVATANAGMFGRGFGGHRRVALNDVPVSSRADILFDN</sequence>
<feature type="signal peptide" evidence="1">
    <location>
        <begin position="1"/>
        <end position="23"/>
    </location>
</feature>
<dbReference type="EMBL" id="JEMB01001383">
    <property type="protein sequence ID" value="KYF88025.1"/>
    <property type="molecule type" value="Genomic_DNA"/>
</dbReference>
<protein>
    <recommendedName>
        <fullName evidence="4">Secreted protein</fullName>
    </recommendedName>
</protein>